<dbReference type="Proteomes" id="UP000283765">
    <property type="component" value="Unassembled WGS sequence"/>
</dbReference>
<reference evidence="4 5" key="1">
    <citation type="submission" date="2018-08" db="EMBL/GenBank/DDBJ databases">
        <title>A genome reference for cultivated species of the human gut microbiota.</title>
        <authorList>
            <person name="Zou Y."/>
            <person name="Xue W."/>
            <person name="Luo G."/>
        </authorList>
    </citation>
    <scope>NUCLEOTIDE SEQUENCE [LARGE SCALE GENOMIC DNA]</scope>
    <source>
        <strain evidence="2 5">AF17-27</strain>
        <strain evidence="3 6">AM16-11</strain>
        <strain evidence="1 4">OM07-13</strain>
    </source>
</reference>
<dbReference type="Proteomes" id="UP000260758">
    <property type="component" value="Unassembled WGS sequence"/>
</dbReference>
<dbReference type="EMBL" id="QSTP01000004">
    <property type="protein sequence ID" value="RGM72636.1"/>
    <property type="molecule type" value="Genomic_DNA"/>
</dbReference>
<dbReference type="Proteomes" id="UP000285865">
    <property type="component" value="Unassembled WGS sequence"/>
</dbReference>
<evidence type="ECO:0000313" key="4">
    <source>
        <dbReference type="Proteomes" id="UP000260758"/>
    </source>
</evidence>
<dbReference type="EMBL" id="QRKN01000019">
    <property type="protein sequence ID" value="RHI17807.1"/>
    <property type="molecule type" value="Genomic_DNA"/>
</dbReference>
<evidence type="ECO:0000313" key="3">
    <source>
        <dbReference type="EMBL" id="RHI17807.1"/>
    </source>
</evidence>
<dbReference type="EMBL" id="QRXR01000030">
    <property type="protein sequence ID" value="RGU20350.1"/>
    <property type="molecule type" value="Genomic_DNA"/>
</dbReference>
<proteinExistence type="predicted"/>
<organism evidence="1 4">
    <name type="scientific">Agathobacter rectalis</name>
    <dbReference type="NCBI Taxonomy" id="39491"/>
    <lineage>
        <taxon>Bacteria</taxon>
        <taxon>Bacillati</taxon>
        <taxon>Bacillota</taxon>
        <taxon>Clostridia</taxon>
        <taxon>Lachnospirales</taxon>
        <taxon>Lachnospiraceae</taxon>
        <taxon>Agathobacter</taxon>
    </lineage>
</organism>
<name>A0A3E4YCY8_9FIRM</name>
<evidence type="ECO:0000313" key="6">
    <source>
        <dbReference type="Proteomes" id="UP000285865"/>
    </source>
</evidence>
<evidence type="ECO:0000313" key="5">
    <source>
        <dbReference type="Proteomes" id="UP000283765"/>
    </source>
</evidence>
<evidence type="ECO:0000313" key="1">
    <source>
        <dbReference type="EMBL" id="RGM72636.1"/>
    </source>
</evidence>
<sequence length="89" mass="9670">MNNGLIVYSFKKKQPDEVPVPVPAPETEKDDNYVYVPQYQPAQEIQFWGTVAAVLIVGGTIAEDVITGGGGIADDAASFYLAYRLMFGL</sequence>
<protein>
    <submittedName>
        <fullName evidence="1">Uncharacterized protein</fullName>
    </submittedName>
</protein>
<dbReference type="RefSeq" id="WP_117718620.1">
    <property type="nucleotide sequence ID" value="NZ_QRKN01000019.1"/>
</dbReference>
<dbReference type="AlphaFoldDB" id="A0A3E4YCY8"/>
<comment type="caution">
    <text evidence="1">The sequence shown here is derived from an EMBL/GenBank/DDBJ whole genome shotgun (WGS) entry which is preliminary data.</text>
</comment>
<gene>
    <name evidence="3" type="ORF">DW172_14790</name>
    <name evidence="2" type="ORF">DWW89_14025</name>
    <name evidence="1" type="ORF">DXB99_06075</name>
</gene>
<accession>A0A3E4YCY8</accession>
<evidence type="ECO:0000313" key="2">
    <source>
        <dbReference type="EMBL" id="RGU20350.1"/>
    </source>
</evidence>